<accession>A0A8S3W0G6</accession>
<protein>
    <submittedName>
        <fullName evidence="2">(apollo) hypothetical protein</fullName>
    </submittedName>
</protein>
<evidence type="ECO:0000313" key="3">
    <source>
        <dbReference type="Proteomes" id="UP000691718"/>
    </source>
</evidence>
<keyword evidence="1" id="KW-0732">Signal</keyword>
<dbReference type="AlphaFoldDB" id="A0A8S3W0G6"/>
<reference evidence="2" key="1">
    <citation type="submission" date="2021-04" db="EMBL/GenBank/DDBJ databases">
        <authorList>
            <person name="Tunstrom K."/>
        </authorList>
    </citation>
    <scope>NUCLEOTIDE SEQUENCE</scope>
</reference>
<dbReference type="OrthoDB" id="7771330at2759"/>
<keyword evidence="3" id="KW-1185">Reference proteome</keyword>
<sequence length="307" mass="34782">MKQLFLILALLCGAYLPYVSGNLNSGLRVSGKLKSGLRVKFSVGIRPGIDFFFPLPRTVYDAKCEGWTLTERPSGHMPSLVMYCPGERIVCTMFDQDENIAGLQIAVPKDEITDSTLDWPTQGWTKWTTTTTSGETTTFWTIQQYFVSKDTLKTIKEERFTVLERARDVLRENAVWVTAFNGELVKISKNAADIKTSIFTRQACIPGMGRHYFYNMTSETPCTSSTLFPWFAIVHSGELVATGLIAQGKLPVKSDQRDWFERPHKLVVKTIVPDGPQCLYDLVEKHGAVTMHIYYVERPWFIGCLRN</sequence>
<evidence type="ECO:0000256" key="1">
    <source>
        <dbReference type="SAM" id="SignalP"/>
    </source>
</evidence>
<dbReference type="Proteomes" id="UP000691718">
    <property type="component" value="Unassembled WGS sequence"/>
</dbReference>
<comment type="caution">
    <text evidence="2">The sequence shown here is derived from an EMBL/GenBank/DDBJ whole genome shotgun (WGS) entry which is preliminary data.</text>
</comment>
<gene>
    <name evidence="2" type="ORF">PAPOLLO_LOCUS311</name>
</gene>
<proteinExistence type="predicted"/>
<evidence type="ECO:0000313" key="2">
    <source>
        <dbReference type="EMBL" id="CAG4931194.1"/>
    </source>
</evidence>
<feature type="chain" id="PRO_5035870969" evidence="1">
    <location>
        <begin position="22"/>
        <end position="307"/>
    </location>
</feature>
<name>A0A8S3W0G6_PARAO</name>
<feature type="signal peptide" evidence="1">
    <location>
        <begin position="1"/>
        <end position="21"/>
    </location>
</feature>
<dbReference type="EMBL" id="CAJQZP010000008">
    <property type="protein sequence ID" value="CAG4931194.1"/>
    <property type="molecule type" value="Genomic_DNA"/>
</dbReference>
<organism evidence="2 3">
    <name type="scientific">Parnassius apollo</name>
    <name type="common">Apollo butterfly</name>
    <name type="synonym">Papilio apollo</name>
    <dbReference type="NCBI Taxonomy" id="110799"/>
    <lineage>
        <taxon>Eukaryota</taxon>
        <taxon>Metazoa</taxon>
        <taxon>Ecdysozoa</taxon>
        <taxon>Arthropoda</taxon>
        <taxon>Hexapoda</taxon>
        <taxon>Insecta</taxon>
        <taxon>Pterygota</taxon>
        <taxon>Neoptera</taxon>
        <taxon>Endopterygota</taxon>
        <taxon>Lepidoptera</taxon>
        <taxon>Glossata</taxon>
        <taxon>Ditrysia</taxon>
        <taxon>Papilionoidea</taxon>
        <taxon>Papilionidae</taxon>
        <taxon>Parnassiinae</taxon>
        <taxon>Parnassini</taxon>
        <taxon>Parnassius</taxon>
        <taxon>Parnassius</taxon>
    </lineage>
</organism>